<dbReference type="InterPro" id="IPR011990">
    <property type="entry name" value="TPR-like_helical_dom_sf"/>
</dbReference>
<dbReference type="InterPro" id="IPR029787">
    <property type="entry name" value="Nucleotide_cyclase"/>
</dbReference>
<dbReference type="Proteomes" id="UP001206788">
    <property type="component" value="Unassembled WGS sequence"/>
</dbReference>
<keyword evidence="2" id="KW-0472">Membrane</keyword>
<keyword evidence="2" id="KW-0812">Transmembrane</keyword>
<organism evidence="4 5">
    <name type="scientific">Algoriphagus limi</name>
    <dbReference type="NCBI Taxonomy" id="2975273"/>
    <lineage>
        <taxon>Bacteria</taxon>
        <taxon>Pseudomonadati</taxon>
        <taxon>Bacteroidota</taxon>
        <taxon>Cytophagia</taxon>
        <taxon>Cytophagales</taxon>
        <taxon>Cyclobacteriaceae</taxon>
        <taxon>Algoriphagus</taxon>
    </lineage>
</organism>
<dbReference type="SUPFAM" id="SSF48452">
    <property type="entry name" value="TPR-like"/>
    <property type="match status" value="2"/>
</dbReference>
<sequence length="736" mass="83985">MSLDYSRKQSVVFFSDIVGYTRLMGKDEDRAFALMRQNLQIHQEVLSNYRGRIIKELGDGILAVFETVPDALSASLEIQRQQSLIPDISIRIGLHIGDIIFDKGDVFGDAVNLTSRIQGIGVPNCLLISEQVKDLIPDNSQFHTSRLGPFRLKNVDHPVELFAVTNPPLAVPKRTEIIKNIQYQEKSPWKFWAVLGVTAFVLMYLIYSVFWNEAIWEKEKSVAILPFVNSSENPDQEFFSEGLTEDVISQVSKIGSIKVISEDAVQEFKNSNAPLDSIAKVLDVSTILKGSVQWMGDKIQINVQLIDPEENKNLWAETYNREATEIFKVQEDIATEIARVLNSSLSSEELSQLSKTQTSSFEAYELHLKGRELYSNYDKESVLEAIEYFKAALKEDPNYALAYASLADCYAQLNYFGEGDQWQDSSLEMSAKALAIDPYLAEGFKSQGNVYYYRGQNEYAKISFEKALVLNPNLSSAIGNLATVYFVSGNLTEALKLQKKSVSLNPTNFIPYQICGWIYRELDQFEEANEWFDRSFSLQKDPVTLEQKAFMEIENGNLSQALYFIDSLFIEKDDTTAIEYSTAGTIAFFAGDWNKAEEFLIKSIEKTPDFEQDEYFTAPILLTYIYKNENKTQEAKKLWNQANSVRISAMEQFGDDFNLYLDLAQLEAIEGNRMQAINYLFIAEAKGLRDDFYIINNPIFKNYLKEPKIISILEKIQQERIQANQELQSSDLERNR</sequence>
<evidence type="ECO:0000313" key="4">
    <source>
        <dbReference type="EMBL" id="MCS5489076.1"/>
    </source>
</evidence>
<dbReference type="CDD" id="cd07302">
    <property type="entry name" value="CHD"/>
    <property type="match status" value="1"/>
</dbReference>
<dbReference type="SUPFAM" id="SSF55073">
    <property type="entry name" value="Nucleotide cyclase"/>
    <property type="match status" value="1"/>
</dbReference>
<evidence type="ECO:0000256" key="2">
    <source>
        <dbReference type="SAM" id="Phobius"/>
    </source>
</evidence>
<evidence type="ECO:0000259" key="3">
    <source>
        <dbReference type="PROSITE" id="PS50125"/>
    </source>
</evidence>
<dbReference type="PROSITE" id="PS50125">
    <property type="entry name" value="GUANYLATE_CYCLASE_2"/>
    <property type="match status" value="1"/>
</dbReference>
<reference evidence="4 5" key="1">
    <citation type="submission" date="2022-08" db="EMBL/GenBank/DDBJ databases">
        <title>Algoriphagus sp. CAU 1643 isolated from mud.</title>
        <authorList>
            <person name="Kim W."/>
        </authorList>
    </citation>
    <scope>NUCLEOTIDE SEQUENCE [LARGE SCALE GENOMIC DNA]</scope>
    <source>
        <strain evidence="4 5">CAU 1643</strain>
    </source>
</reference>
<evidence type="ECO:0000256" key="1">
    <source>
        <dbReference type="PROSITE-ProRule" id="PRU00339"/>
    </source>
</evidence>
<proteinExistence type="predicted"/>
<feature type="transmembrane region" description="Helical" evidence="2">
    <location>
        <begin position="191"/>
        <end position="211"/>
    </location>
</feature>
<dbReference type="PANTHER" id="PTHR43081:SF19">
    <property type="entry name" value="PH-SENSITIVE ADENYLATE CYCLASE RV1264"/>
    <property type="match status" value="1"/>
</dbReference>
<name>A0ABT2G1D2_9BACT</name>
<gene>
    <name evidence="4" type="ORF">NY014_01465</name>
</gene>
<keyword evidence="5" id="KW-1185">Reference proteome</keyword>
<evidence type="ECO:0000313" key="5">
    <source>
        <dbReference type="Proteomes" id="UP001206788"/>
    </source>
</evidence>
<dbReference type="PROSITE" id="PS50005">
    <property type="entry name" value="TPR"/>
    <property type="match status" value="2"/>
</dbReference>
<dbReference type="InterPro" id="IPR050697">
    <property type="entry name" value="Adenylyl/Guanylyl_Cyclase_3/4"/>
</dbReference>
<protein>
    <recommendedName>
        <fullName evidence="3">Guanylate cyclase domain-containing protein</fullName>
    </recommendedName>
</protein>
<dbReference type="SMART" id="SM00044">
    <property type="entry name" value="CYCc"/>
    <property type="match status" value="1"/>
</dbReference>
<feature type="domain" description="Guanylate cyclase" evidence="3">
    <location>
        <begin position="11"/>
        <end position="118"/>
    </location>
</feature>
<dbReference type="Gene3D" id="3.30.70.1230">
    <property type="entry name" value="Nucleotide cyclase"/>
    <property type="match status" value="1"/>
</dbReference>
<dbReference type="Pfam" id="PF13374">
    <property type="entry name" value="TPR_10"/>
    <property type="match status" value="1"/>
</dbReference>
<comment type="caution">
    <text evidence="4">The sequence shown here is derived from an EMBL/GenBank/DDBJ whole genome shotgun (WGS) entry which is preliminary data.</text>
</comment>
<dbReference type="SMART" id="SM00028">
    <property type="entry name" value="TPR"/>
    <property type="match status" value="5"/>
</dbReference>
<dbReference type="Gene3D" id="1.25.40.10">
    <property type="entry name" value="Tetratricopeptide repeat domain"/>
    <property type="match status" value="2"/>
</dbReference>
<dbReference type="InterPro" id="IPR019734">
    <property type="entry name" value="TPR_rpt"/>
</dbReference>
<dbReference type="Pfam" id="PF00211">
    <property type="entry name" value="Guanylate_cyc"/>
    <property type="match status" value="1"/>
</dbReference>
<dbReference type="PANTHER" id="PTHR43081">
    <property type="entry name" value="ADENYLATE CYCLASE, TERMINAL-DIFFERENTIATION SPECIFIC-RELATED"/>
    <property type="match status" value="1"/>
</dbReference>
<keyword evidence="1" id="KW-0802">TPR repeat</keyword>
<feature type="repeat" description="TPR" evidence="1">
    <location>
        <begin position="441"/>
        <end position="474"/>
    </location>
</feature>
<dbReference type="Gene3D" id="3.40.50.10070">
    <property type="entry name" value="TolB, N-terminal domain"/>
    <property type="match status" value="1"/>
</dbReference>
<dbReference type="InterPro" id="IPR001054">
    <property type="entry name" value="A/G_cyclase"/>
</dbReference>
<dbReference type="EMBL" id="JANWGH010000001">
    <property type="protein sequence ID" value="MCS5489076.1"/>
    <property type="molecule type" value="Genomic_DNA"/>
</dbReference>
<dbReference type="RefSeq" id="WP_259412753.1">
    <property type="nucleotide sequence ID" value="NZ_JANWGH010000001.1"/>
</dbReference>
<keyword evidence="2" id="KW-1133">Transmembrane helix</keyword>
<accession>A0ABT2G1D2</accession>
<feature type="repeat" description="TPR" evidence="1">
    <location>
        <begin position="475"/>
        <end position="508"/>
    </location>
</feature>